<keyword evidence="5" id="KW-0072">Autophagy</keyword>
<comment type="caution">
    <text evidence="7">The sequence shown here is derived from an EMBL/GenBank/DDBJ whole genome shotgun (WGS) entry which is preliminary data.</text>
</comment>
<evidence type="ECO:0000256" key="4">
    <source>
        <dbReference type="ARBA" id="ARBA00022786"/>
    </source>
</evidence>
<dbReference type="GO" id="GO:0000422">
    <property type="term" value="P:autophagy of mitochondrion"/>
    <property type="evidence" value="ECO:0007669"/>
    <property type="project" value="TreeGrafter"/>
</dbReference>
<keyword evidence="3" id="KW-0808">Transferase</keyword>
<organism evidence="7 8">
    <name type="scientific">Macrosiphum euphorbiae</name>
    <name type="common">potato aphid</name>
    <dbReference type="NCBI Taxonomy" id="13131"/>
    <lineage>
        <taxon>Eukaryota</taxon>
        <taxon>Metazoa</taxon>
        <taxon>Ecdysozoa</taxon>
        <taxon>Arthropoda</taxon>
        <taxon>Hexapoda</taxon>
        <taxon>Insecta</taxon>
        <taxon>Pterygota</taxon>
        <taxon>Neoptera</taxon>
        <taxon>Paraneoptera</taxon>
        <taxon>Hemiptera</taxon>
        <taxon>Sternorrhyncha</taxon>
        <taxon>Aphidomorpha</taxon>
        <taxon>Aphidoidea</taxon>
        <taxon>Aphididae</taxon>
        <taxon>Macrosiphini</taxon>
        <taxon>Macrosiphum</taxon>
    </lineage>
</organism>
<protein>
    <recommendedName>
        <fullName evidence="2">Ubiquitin-like-conjugating enzyme ATG10</fullName>
    </recommendedName>
    <alternativeName>
        <fullName evidence="6">Autophagy-related protein 10</fullName>
    </alternativeName>
</protein>
<accession>A0AAV0WNP3</accession>
<comment type="similarity">
    <text evidence="1">Belongs to the ATG10 family.</text>
</comment>
<evidence type="ECO:0000313" key="8">
    <source>
        <dbReference type="Proteomes" id="UP001160148"/>
    </source>
</evidence>
<evidence type="ECO:0000256" key="6">
    <source>
        <dbReference type="ARBA" id="ARBA00029833"/>
    </source>
</evidence>
<dbReference type="PANTHER" id="PTHR14957">
    <property type="entry name" value="UBIQUITIN-LIKE-CONJUGATING ENZYME ATG10"/>
    <property type="match status" value="1"/>
</dbReference>
<evidence type="ECO:0000256" key="5">
    <source>
        <dbReference type="ARBA" id="ARBA00023006"/>
    </source>
</evidence>
<dbReference type="GO" id="GO:0061651">
    <property type="term" value="F:Atg12 conjugating enzyme activity"/>
    <property type="evidence" value="ECO:0007669"/>
    <property type="project" value="TreeGrafter"/>
</dbReference>
<sequence length="185" mass="21604">MSMSYQQFVEYATDLKNHSDSIDDGWNLHQHQCPMILLRKTKFQLFVNITYCTIQVIRAQMCSLICGILVIYEIFTKLKFDRNNLISYLDGKLLSLEHVWSLVHSFLKQNVAHDKWNAITQEMHPFSNTPFFRLHPCKNTHVLEMLGFSSKNSYEFNPLIAWLSTISPLIGLEIDLSYGNQRLKS</sequence>
<dbReference type="GO" id="GO:0032446">
    <property type="term" value="P:protein modification by small protein conjugation"/>
    <property type="evidence" value="ECO:0007669"/>
    <property type="project" value="TreeGrafter"/>
</dbReference>
<evidence type="ECO:0000313" key="7">
    <source>
        <dbReference type="EMBL" id="CAI6357644.1"/>
    </source>
</evidence>
<dbReference type="GO" id="GO:0000045">
    <property type="term" value="P:autophagosome assembly"/>
    <property type="evidence" value="ECO:0007669"/>
    <property type="project" value="TreeGrafter"/>
</dbReference>
<proteinExistence type="inferred from homology"/>
<dbReference type="AlphaFoldDB" id="A0AAV0WNP3"/>
<reference evidence="7 8" key="1">
    <citation type="submission" date="2023-01" db="EMBL/GenBank/DDBJ databases">
        <authorList>
            <person name="Whitehead M."/>
        </authorList>
    </citation>
    <scope>NUCLEOTIDE SEQUENCE [LARGE SCALE GENOMIC DNA]</scope>
</reference>
<name>A0AAV0WNP3_9HEMI</name>
<keyword evidence="4" id="KW-0833">Ubl conjugation pathway</keyword>
<keyword evidence="8" id="KW-1185">Reference proteome</keyword>
<dbReference type="GO" id="GO:0005829">
    <property type="term" value="C:cytosol"/>
    <property type="evidence" value="ECO:0007669"/>
    <property type="project" value="TreeGrafter"/>
</dbReference>
<evidence type="ECO:0000256" key="3">
    <source>
        <dbReference type="ARBA" id="ARBA00022679"/>
    </source>
</evidence>
<gene>
    <name evidence="7" type="ORF">MEUPH1_LOCUS13249</name>
</gene>
<dbReference type="EMBL" id="CARXXK010000002">
    <property type="protein sequence ID" value="CAI6357644.1"/>
    <property type="molecule type" value="Genomic_DNA"/>
</dbReference>
<evidence type="ECO:0000256" key="1">
    <source>
        <dbReference type="ARBA" id="ARBA00005696"/>
    </source>
</evidence>
<dbReference type="Gene3D" id="3.30.1460.50">
    <property type="match status" value="1"/>
</dbReference>
<evidence type="ECO:0000256" key="2">
    <source>
        <dbReference type="ARBA" id="ARBA00021099"/>
    </source>
</evidence>
<dbReference type="InterPro" id="IPR007135">
    <property type="entry name" value="Atg3/Atg10"/>
</dbReference>
<dbReference type="Pfam" id="PF03987">
    <property type="entry name" value="Autophagy_act_C"/>
    <property type="match status" value="1"/>
</dbReference>
<dbReference type="Proteomes" id="UP001160148">
    <property type="component" value="Unassembled WGS sequence"/>
</dbReference>
<dbReference type="PANTHER" id="PTHR14957:SF1">
    <property type="entry name" value="UBIQUITIN-LIKE-CONJUGATING ENZYME ATG10"/>
    <property type="match status" value="1"/>
</dbReference>